<sequence length="278" mass="30881">MSAPQTFSRFGDLPAELQTKIWEQAIKDEHDDRVVPLTYRTGYVILTDQVKYQASKFLRVSFDSQETATSVYNLEVPVIKNGEPGIARRAALTVYNVALPVGIFSILTGGLLPPLQTYGLQPGPFVQQGTVRVSLLDDIFYVSSFTIDYLREKYATFEYADLVTRVPSPIMGVGLIAGGKAPKYKTVALTSAQRARIERVLEVHDVTTQYLNMRATQGQPVQHAFTAAGLTATRECFHVDNPFTAGGIRRPDRFLNHLTQGYTSAQLISWLNPDVCTM</sequence>
<evidence type="ECO:0000313" key="3">
    <source>
        <dbReference type="Proteomes" id="UP001446871"/>
    </source>
</evidence>
<dbReference type="Pfam" id="PF20150">
    <property type="entry name" value="2EXR"/>
    <property type="match status" value="1"/>
</dbReference>
<gene>
    <name evidence="2" type="ORF">PG996_010542</name>
</gene>
<dbReference type="EMBL" id="JAQQWM010000006">
    <property type="protein sequence ID" value="KAK8060612.1"/>
    <property type="molecule type" value="Genomic_DNA"/>
</dbReference>
<accession>A0ABR1UNW6</accession>
<proteinExistence type="predicted"/>
<name>A0ABR1UNW6_9PEZI</name>
<dbReference type="Proteomes" id="UP001446871">
    <property type="component" value="Unassembled WGS sequence"/>
</dbReference>
<reference evidence="2 3" key="1">
    <citation type="submission" date="2023-01" db="EMBL/GenBank/DDBJ databases">
        <title>Analysis of 21 Apiospora genomes using comparative genomics revels a genus with tremendous synthesis potential of carbohydrate active enzymes and secondary metabolites.</title>
        <authorList>
            <person name="Sorensen T."/>
        </authorList>
    </citation>
    <scope>NUCLEOTIDE SEQUENCE [LARGE SCALE GENOMIC DNA]</scope>
    <source>
        <strain evidence="2 3">CBS 83171</strain>
    </source>
</reference>
<evidence type="ECO:0000259" key="1">
    <source>
        <dbReference type="Pfam" id="PF20150"/>
    </source>
</evidence>
<keyword evidence="3" id="KW-1185">Reference proteome</keyword>
<feature type="domain" description="2EXR" evidence="1">
    <location>
        <begin position="7"/>
        <end position="78"/>
    </location>
</feature>
<dbReference type="InterPro" id="IPR045518">
    <property type="entry name" value="2EXR"/>
</dbReference>
<comment type="caution">
    <text evidence="2">The sequence shown here is derived from an EMBL/GenBank/DDBJ whole genome shotgun (WGS) entry which is preliminary data.</text>
</comment>
<evidence type="ECO:0000313" key="2">
    <source>
        <dbReference type="EMBL" id="KAK8060612.1"/>
    </source>
</evidence>
<protein>
    <recommendedName>
        <fullName evidence="1">2EXR domain-containing protein</fullName>
    </recommendedName>
</protein>
<organism evidence="2 3">
    <name type="scientific">Apiospora saccharicola</name>
    <dbReference type="NCBI Taxonomy" id="335842"/>
    <lineage>
        <taxon>Eukaryota</taxon>
        <taxon>Fungi</taxon>
        <taxon>Dikarya</taxon>
        <taxon>Ascomycota</taxon>
        <taxon>Pezizomycotina</taxon>
        <taxon>Sordariomycetes</taxon>
        <taxon>Xylariomycetidae</taxon>
        <taxon>Amphisphaeriales</taxon>
        <taxon>Apiosporaceae</taxon>
        <taxon>Apiospora</taxon>
    </lineage>
</organism>